<dbReference type="HOGENOM" id="CLU_121573_0_0_1"/>
<evidence type="ECO:0000313" key="2">
    <source>
        <dbReference type="EMBL" id="EZF48267.1"/>
    </source>
</evidence>
<gene>
    <name evidence="2" type="ORF">H103_08066</name>
</gene>
<organism evidence="2">
    <name type="scientific">Trichophyton rubrum CBS 288.86</name>
    <dbReference type="NCBI Taxonomy" id="1215330"/>
    <lineage>
        <taxon>Eukaryota</taxon>
        <taxon>Fungi</taxon>
        <taxon>Dikarya</taxon>
        <taxon>Ascomycota</taxon>
        <taxon>Pezizomycotina</taxon>
        <taxon>Eurotiomycetes</taxon>
        <taxon>Eurotiomycetidae</taxon>
        <taxon>Onygenales</taxon>
        <taxon>Arthrodermataceae</taxon>
        <taxon>Trichophyton</taxon>
    </lineage>
</organism>
<proteinExistence type="predicted"/>
<protein>
    <submittedName>
        <fullName evidence="2">Uncharacterized protein</fullName>
    </submittedName>
</protein>
<feature type="compositionally biased region" description="Basic residues" evidence="1">
    <location>
        <begin position="15"/>
        <end position="28"/>
    </location>
</feature>
<dbReference type="AlphaFoldDB" id="A0A022VPR7"/>
<accession>A0A022VPR7</accession>
<sequence>MNGDLDSCLMVRSRPTYRRRQTGTKFRKSPAVVRPLSEPGIQHADWLQHQEDKKKRKAKKEAEISSWGLALFPQDPPAGNTASSTPRYSLTEGPLILSWTLAFELHTANGHTKSLAKIGEMYGVCASSEIYSNAACSMVSAGSSGDGEESFLEFATGEELGNPRRYPNWSIPVVITICKKRCQKHNGKELRKR</sequence>
<reference evidence="2" key="1">
    <citation type="submission" date="2014-02" db="EMBL/GenBank/DDBJ databases">
        <title>The Genome Sequence of Trichophyton rubrum (morphotype fischeri) CBS 288.86.</title>
        <authorList>
            <consortium name="The Broad Institute Genomics Platform"/>
            <person name="Cuomo C.A."/>
            <person name="White T.C."/>
            <person name="Graser Y."/>
            <person name="Martinez-Rossi N."/>
            <person name="Heitman J."/>
            <person name="Young S.K."/>
            <person name="Zeng Q."/>
            <person name="Gargeya S."/>
            <person name="Abouelleil A."/>
            <person name="Alvarado L."/>
            <person name="Chapman S.B."/>
            <person name="Gainer-Dewar J."/>
            <person name="Goldberg J."/>
            <person name="Griggs A."/>
            <person name="Gujja S."/>
            <person name="Hansen M."/>
            <person name="Howarth C."/>
            <person name="Imamovic A."/>
            <person name="Larimer J."/>
            <person name="Martinez D."/>
            <person name="Murphy C."/>
            <person name="Pearson M.D."/>
            <person name="Persinoti G."/>
            <person name="Poon T."/>
            <person name="Priest M."/>
            <person name="Roberts A.D."/>
            <person name="Saif S."/>
            <person name="Shea T.D."/>
            <person name="Sykes S.N."/>
            <person name="Wortman J."/>
            <person name="Nusbaum C."/>
            <person name="Birren B."/>
        </authorList>
    </citation>
    <scope>NUCLEOTIDE SEQUENCE [LARGE SCALE GENOMIC DNA]</scope>
    <source>
        <strain evidence="2">CBS 288.86</strain>
    </source>
</reference>
<feature type="region of interest" description="Disordered" evidence="1">
    <location>
        <begin position="13"/>
        <end position="33"/>
    </location>
</feature>
<evidence type="ECO:0000256" key="1">
    <source>
        <dbReference type="SAM" id="MobiDB-lite"/>
    </source>
</evidence>
<name>A0A022VPR7_TRIRU</name>
<dbReference type="EMBL" id="KK207930">
    <property type="protein sequence ID" value="EZF48267.1"/>
    <property type="molecule type" value="Genomic_DNA"/>
</dbReference>
<dbReference type="Proteomes" id="UP000023758">
    <property type="component" value="Unassembled WGS sequence"/>
</dbReference>